<evidence type="ECO:0000313" key="2">
    <source>
        <dbReference type="EMBL" id="MFC7704134.1"/>
    </source>
</evidence>
<gene>
    <name evidence="2" type="ORF">ACFQXB_08010</name>
</gene>
<dbReference type="EMBL" id="JBHTFQ010000003">
    <property type="protein sequence ID" value="MFC7704134.1"/>
    <property type="molecule type" value="Genomic_DNA"/>
</dbReference>
<reference evidence="3" key="1">
    <citation type="journal article" date="2019" name="Int. J. Syst. Evol. Microbiol.">
        <title>The Global Catalogue of Microorganisms (GCM) 10K type strain sequencing project: providing services to taxonomists for standard genome sequencing and annotation.</title>
        <authorList>
            <consortium name="The Broad Institute Genomics Platform"/>
            <consortium name="The Broad Institute Genome Sequencing Center for Infectious Disease"/>
            <person name="Wu L."/>
            <person name="Ma J."/>
        </authorList>
    </citation>
    <scope>NUCLEOTIDE SEQUENCE [LARGE SCALE GENOMIC DNA]</scope>
    <source>
        <strain evidence="3">CGMCC 1.12750</strain>
    </source>
</reference>
<proteinExistence type="predicted"/>
<comment type="caution">
    <text evidence="2">The sequence shown here is derived from an EMBL/GenBank/DDBJ whole genome shotgun (WGS) entry which is preliminary data.</text>
</comment>
<accession>A0ABW2UHJ9</accession>
<protein>
    <submittedName>
        <fullName evidence="2">DUF2380 domain-containing protein</fullName>
    </submittedName>
</protein>
<evidence type="ECO:0000313" key="3">
    <source>
        <dbReference type="Proteomes" id="UP001596516"/>
    </source>
</evidence>
<organism evidence="2 3">
    <name type="scientific">Plastorhodobacter daqingensis</name>
    <dbReference type="NCBI Taxonomy" id="1387281"/>
    <lineage>
        <taxon>Bacteria</taxon>
        <taxon>Pseudomonadati</taxon>
        <taxon>Pseudomonadota</taxon>
        <taxon>Alphaproteobacteria</taxon>
        <taxon>Rhodobacterales</taxon>
        <taxon>Paracoccaceae</taxon>
        <taxon>Plastorhodobacter</taxon>
    </lineage>
</organism>
<keyword evidence="1" id="KW-0732">Signal</keyword>
<dbReference type="RefSeq" id="WP_377401793.1">
    <property type="nucleotide sequence ID" value="NZ_JBHTFQ010000003.1"/>
</dbReference>
<evidence type="ECO:0000256" key="1">
    <source>
        <dbReference type="SAM" id="SignalP"/>
    </source>
</evidence>
<dbReference type="Pfam" id="PF11684">
    <property type="entry name" value="DUF3280"/>
    <property type="match status" value="1"/>
</dbReference>
<keyword evidence="3" id="KW-1185">Reference proteome</keyword>
<name>A0ABW2UHJ9_9RHOB</name>
<dbReference type="Proteomes" id="UP001596516">
    <property type="component" value="Unassembled WGS sequence"/>
</dbReference>
<dbReference type="InterPro" id="IPR021698">
    <property type="entry name" value="DUF3280"/>
</dbReference>
<feature type="signal peptide" evidence="1">
    <location>
        <begin position="1"/>
        <end position="19"/>
    </location>
</feature>
<feature type="chain" id="PRO_5046793264" evidence="1">
    <location>
        <begin position="20"/>
        <end position="178"/>
    </location>
</feature>
<sequence>MRLCRIALTLALATTMAPAAQGRESLAIAELAFRDTSGELRDQTAEHASRIHVFGAALRTSLARDHGVPVVDLGCTGACSPADPGTEALAEMARTAGADLLLVGEIHKISTLISNIRLIMLDLDSGAVRCERLLSYRGDTDEAWQRAARFADRDLTTYCLPDQVREAPSRHSPPQSAH</sequence>